<evidence type="ECO:0000313" key="4">
    <source>
        <dbReference type="EMBL" id="RII38972.1"/>
    </source>
</evidence>
<keyword evidence="5" id="KW-1185">Reference proteome</keyword>
<dbReference type="Gene3D" id="3.30.572.10">
    <property type="entry name" value="Thymidylate synthase/dCMP hydroxymethylase domain"/>
    <property type="match status" value="1"/>
</dbReference>
<dbReference type="GO" id="GO:0006231">
    <property type="term" value="P:dTMP biosynthetic process"/>
    <property type="evidence" value="ECO:0007669"/>
    <property type="project" value="TreeGrafter"/>
</dbReference>
<dbReference type="Proteomes" id="UP000265848">
    <property type="component" value="Unassembled WGS sequence"/>
</dbReference>
<dbReference type="GO" id="GO:0005829">
    <property type="term" value="C:cytosol"/>
    <property type="evidence" value="ECO:0007669"/>
    <property type="project" value="TreeGrafter"/>
</dbReference>
<dbReference type="PANTHER" id="PTHR11548">
    <property type="entry name" value="THYMIDYLATE SYNTHASE 1"/>
    <property type="match status" value="1"/>
</dbReference>
<sequence>MVFHASEDSLDDLLRAVFKQLLTGRGNFEVESSKGRSTEVFGALLELKNPRARLSRSFSKAKAFSPLGELFWYLAGSDSVDFIKHYIPNYPKLIKDEVTANGAYGPRIFGKGALEKRDEVSEWDRVIRTLREREGSRNAIIQIYANSDARPENGDKPCTCTIQFAVRNGQLLMHTHMRSNDAFFGLPHDIFTFTMLQEVAARELGFGLGKYTHSVTSLHLYHDYAATEGRPANTSTSGAKAYYREGFHDFSPMPEMPSGDPWPSIEKVKMAEQEIRSGNIEYIAPTDLDPYWRDFIELFRIHKIFEEMKKRGDGLRTERPELRRVVKVMKETSPTYRIYILGRLERKQSPVRDLFENVS</sequence>
<dbReference type="InterPro" id="IPR036926">
    <property type="entry name" value="Thymidate_synth/dCMP_Mease_sf"/>
</dbReference>
<evidence type="ECO:0000256" key="1">
    <source>
        <dbReference type="ARBA" id="ARBA00022603"/>
    </source>
</evidence>
<name>A0A399J4U1_9RHOB</name>
<protein>
    <submittedName>
        <fullName evidence="4">Thymidylate synthase</fullName>
    </submittedName>
</protein>
<evidence type="ECO:0000256" key="2">
    <source>
        <dbReference type="ARBA" id="ARBA00022679"/>
    </source>
</evidence>
<dbReference type="GO" id="GO:0032259">
    <property type="term" value="P:methylation"/>
    <property type="evidence" value="ECO:0007669"/>
    <property type="project" value="UniProtKB-KW"/>
</dbReference>
<proteinExistence type="predicted"/>
<keyword evidence="2" id="KW-0808">Transferase</keyword>
<comment type="caution">
    <text evidence="4">The sequence shown here is derived from an EMBL/GenBank/DDBJ whole genome shotgun (WGS) entry which is preliminary data.</text>
</comment>
<accession>A0A399J4U1</accession>
<keyword evidence="1" id="KW-0489">Methyltransferase</keyword>
<gene>
    <name evidence="4" type="ORF">DL237_09855</name>
</gene>
<organism evidence="4 5">
    <name type="scientific">Pseudooceanicola sediminis</name>
    <dbReference type="NCBI Taxonomy" id="2211117"/>
    <lineage>
        <taxon>Bacteria</taxon>
        <taxon>Pseudomonadati</taxon>
        <taxon>Pseudomonadota</taxon>
        <taxon>Alphaproteobacteria</taxon>
        <taxon>Rhodobacterales</taxon>
        <taxon>Paracoccaceae</taxon>
        <taxon>Pseudooceanicola</taxon>
    </lineage>
</organism>
<dbReference type="PANTHER" id="PTHR11548:SF9">
    <property type="entry name" value="THYMIDYLATE SYNTHASE"/>
    <property type="match status" value="1"/>
</dbReference>
<dbReference type="EMBL" id="QWJJ01000007">
    <property type="protein sequence ID" value="RII38972.1"/>
    <property type="molecule type" value="Genomic_DNA"/>
</dbReference>
<evidence type="ECO:0000259" key="3">
    <source>
        <dbReference type="Pfam" id="PF00303"/>
    </source>
</evidence>
<dbReference type="Pfam" id="PF00303">
    <property type="entry name" value="Thymidylat_synt"/>
    <property type="match status" value="1"/>
</dbReference>
<dbReference type="InterPro" id="IPR023451">
    <property type="entry name" value="Thymidate_synth/dCMP_Mease_dom"/>
</dbReference>
<dbReference type="GO" id="GO:0004799">
    <property type="term" value="F:thymidylate synthase activity"/>
    <property type="evidence" value="ECO:0007669"/>
    <property type="project" value="TreeGrafter"/>
</dbReference>
<dbReference type="InterPro" id="IPR045097">
    <property type="entry name" value="Thymidate_synth/dCMP_Mease"/>
</dbReference>
<reference evidence="4 5" key="1">
    <citation type="submission" date="2018-08" db="EMBL/GenBank/DDBJ databases">
        <title>Pseudooceanicola sediminis CY03 in the family Rhodobacteracea.</title>
        <authorList>
            <person name="Zhang Y.-J."/>
        </authorList>
    </citation>
    <scope>NUCLEOTIDE SEQUENCE [LARGE SCALE GENOMIC DNA]</scope>
    <source>
        <strain evidence="4 5">CY03</strain>
    </source>
</reference>
<feature type="domain" description="Thymidylate synthase/dCMP hydroxymethylase" evidence="3">
    <location>
        <begin position="66"/>
        <end position="224"/>
    </location>
</feature>
<dbReference type="CDD" id="cd00351">
    <property type="entry name" value="TS_Pyrimidine_HMase"/>
    <property type="match status" value="1"/>
</dbReference>
<dbReference type="AlphaFoldDB" id="A0A399J4U1"/>
<dbReference type="SUPFAM" id="SSF55831">
    <property type="entry name" value="Thymidylate synthase/dCMP hydroxymethylase"/>
    <property type="match status" value="1"/>
</dbReference>
<evidence type="ECO:0000313" key="5">
    <source>
        <dbReference type="Proteomes" id="UP000265848"/>
    </source>
</evidence>